<comment type="caution">
    <text evidence="3">The sequence shown here is derived from an EMBL/GenBank/DDBJ whole genome shotgun (WGS) entry which is preliminary data.</text>
</comment>
<dbReference type="AlphaFoldDB" id="A0AAJ0GVZ6"/>
<dbReference type="PANTHER" id="PTHR31965">
    <property type="entry name" value="TRANSMEMBRANE PROTEIN 42"/>
    <property type="match status" value="1"/>
</dbReference>
<protein>
    <recommendedName>
        <fullName evidence="5">EamA domain-containing protein</fullName>
    </recommendedName>
</protein>
<dbReference type="PANTHER" id="PTHR31965:SF1">
    <property type="entry name" value="TRANSMEMBRANE PROTEIN 42"/>
    <property type="match status" value="1"/>
</dbReference>
<gene>
    <name evidence="3" type="ORF">B0T15DRAFT_528463</name>
</gene>
<dbReference type="SUPFAM" id="SSF103481">
    <property type="entry name" value="Multidrug resistance efflux transporter EmrE"/>
    <property type="match status" value="1"/>
</dbReference>
<name>A0AAJ0GVZ6_9PEZI</name>
<feature type="region of interest" description="Disordered" evidence="1">
    <location>
        <begin position="1"/>
        <end position="79"/>
    </location>
</feature>
<evidence type="ECO:0000256" key="1">
    <source>
        <dbReference type="SAM" id="MobiDB-lite"/>
    </source>
</evidence>
<evidence type="ECO:0000313" key="3">
    <source>
        <dbReference type="EMBL" id="KAK3306870.1"/>
    </source>
</evidence>
<keyword evidence="2" id="KW-0812">Transmembrane</keyword>
<dbReference type="Proteomes" id="UP001273166">
    <property type="component" value="Unassembled WGS sequence"/>
</dbReference>
<proteinExistence type="predicted"/>
<feature type="transmembrane region" description="Helical" evidence="2">
    <location>
        <begin position="170"/>
        <end position="190"/>
    </location>
</feature>
<reference evidence="3" key="2">
    <citation type="submission" date="2023-06" db="EMBL/GenBank/DDBJ databases">
        <authorList>
            <consortium name="Lawrence Berkeley National Laboratory"/>
            <person name="Mondo S.J."/>
            <person name="Hensen N."/>
            <person name="Bonometti L."/>
            <person name="Westerberg I."/>
            <person name="Brannstrom I.O."/>
            <person name="Guillou S."/>
            <person name="Cros-Aarteil S."/>
            <person name="Calhoun S."/>
            <person name="Haridas S."/>
            <person name="Kuo A."/>
            <person name="Pangilinan J."/>
            <person name="Riley R."/>
            <person name="Labutti K."/>
            <person name="Andreopoulos B."/>
            <person name="Lipzen A."/>
            <person name="Chen C."/>
            <person name="Yanf M."/>
            <person name="Daum C."/>
            <person name="Ng V."/>
            <person name="Clum A."/>
            <person name="Steindorff A."/>
            <person name="Ohm R."/>
            <person name="Martin F."/>
            <person name="Silar P."/>
            <person name="Natvig D."/>
            <person name="Lalanne C."/>
            <person name="Gautier V."/>
            <person name="Ament-Velasquez S.L."/>
            <person name="Kruys A."/>
            <person name="Hutchinson M.I."/>
            <person name="Powell A.J."/>
            <person name="Barry K."/>
            <person name="Miller A.N."/>
            <person name="Grigoriev I.V."/>
            <person name="Debuchy R."/>
            <person name="Gladieux P."/>
            <person name="Thoren M.H."/>
            <person name="Johannesson H."/>
        </authorList>
    </citation>
    <scope>NUCLEOTIDE SEQUENCE</scope>
    <source>
        <strain evidence="3">CBS 333.67</strain>
    </source>
</reference>
<evidence type="ECO:0008006" key="5">
    <source>
        <dbReference type="Google" id="ProtNLM"/>
    </source>
</evidence>
<feature type="compositionally biased region" description="Polar residues" evidence="1">
    <location>
        <begin position="12"/>
        <end position="30"/>
    </location>
</feature>
<dbReference type="InterPro" id="IPR037185">
    <property type="entry name" value="EmrE-like"/>
</dbReference>
<dbReference type="GeneID" id="87887869"/>
<feature type="transmembrane region" description="Helical" evidence="2">
    <location>
        <begin position="136"/>
        <end position="158"/>
    </location>
</feature>
<evidence type="ECO:0000313" key="4">
    <source>
        <dbReference type="Proteomes" id="UP001273166"/>
    </source>
</evidence>
<dbReference type="InterPro" id="IPR039632">
    <property type="entry name" value="TMEM42"/>
</dbReference>
<keyword evidence="2" id="KW-1133">Transmembrane helix</keyword>
<keyword evidence="4" id="KW-1185">Reference proteome</keyword>
<organism evidence="3 4">
    <name type="scientific">Chaetomium strumarium</name>
    <dbReference type="NCBI Taxonomy" id="1170767"/>
    <lineage>
        <taxon>Eukaryota</taxon>
        <taxon>Fungi</taxon>
        <taxon>Dikarya</taxon>
        <taxon>Ascomycota</taxon>
        <taxon>Pezizomycotina</taxon>
        <taxon>Sordariomycetes</taxon>
        <taxon>Sordariomycetidae</taxon>
        <taxon>Sordariales</taxon>
        <taxon>Chaetomiaceae</taxon>
        <taxon>Chaetomium</taxon>
    </lineage>
</organism>
<keyword evidence="2" id="KW-0472">Membrane</keyword>
<dbReference type="RefSeq" id="XP_062722650.1">
    <property type="nucleotide sequence ID" value="XM_062869040.1"/>
</dbReference>
<dbReference type="EMBL" id="JAUDZG010000003">
    <property type="protein sequence ID" value="KAK3306870.1"/>
    <property type="molecule type" value="Genomic_DNA"/>
</dbReference>
<feature type="compositionally biased region" description="Basic and acidic residues" evidence="1">
    <location>
        <begin position="251"/>
        <end position="261"/>
    </location>
</feature>
<feature type="region of interest" description="Disordered" evidence="1">
    <location>
        <begin position="223"/>
        <end position="261"/>
    </location>
</feature>
<reference evidence="3" key="1">
    <citation type="journal article" date="2023" name="Mol. Phylogenet. Evol.">
        <title>Genome-scale phylogeny and comparative genomics of the fungal order Sordariales.</title>
        <authorList>
            <person name="Hensen N."/>
            <person name="Bonometti L."/>
            <person name="Westerberg I."/>
            <person name="Brannstrom I.O."/>
            <person name="Guillou S."/>
            <person name="Cros-Aarteil S."/>
            <person name="Calhoun S."/>
            <person name="Haridas S."/>
            <person name="Kuo A."/>
            <person name="Mondo S."/>
            <person name="Pangilinan J."/>
            <person name="Riley R."/>
            <person name="LaButti K."/>
            <person name="Andreopoulos B."/>
            <person name="Lipzen A."/>
            <person name="Chen C."/>
            <person name="Yan M."/>
            <person name="Daum C."/>
            <person name="Ng V."/>
            <person name="Clum A."/>
            <person name="Steindorff A."/>
            <person name="Ohm R.A."/>
            <person name="Martin F."/>
            <person name="Silar P."/>
            <person name="Natvig D.O."/>
            <person name="Lalanne C."/>
            <person name="Gautier V."/>
            <person name="Ament-Velasquez S.L."/>
            <person name="Kruys A."/>
            <person name="Hutchinson M.I."/>
            <person name="Powell A.J."/>
            <person name="Barry K."/>
            <person name="Miller A.N."/>
            <person name="Grigoriev I.V."/>
            <person name="Debuchy R."/>
            <person name="Gladieux P."/>
            <person name="Hiltunen Thoren M."/>
            <person name="Johannesson H."/>
        </authorList>
    </citation>
    <scope>NUCLEOTIDE SEQUENCE</scope>
    <source>
        <strain evidence="3">CBS 333.67</strain>
    </source>
</reference>
<evidence type="ECO:0000256" key="2">
    <source>
        <dbReference type="SAM" id="Phobius"/>
    </source>
</evidence>
<accession>A0AAJ0GVZ6</accession>
<sequence length="274" mass="28994">MPTLRPRKRQSEAPTATTRSEGVITASASAVPSPPNIVNRKTPGSAEGEKQANTMSLPDEERPLLGGPSAEDAEVSPASSTWTKRNQWIVFALASGACAAFNGVFAKLTTTELTAGFSLAIARMLDLESIENIIELVVRGTFFGLNLAFNGVMWTLFTTALARGHSTTQVSIMNTSSNFVITAILGFVIFSEALPPLWWLGAAMLVAGNVIVGKKDEAVSMKEDELSTERAVPVSPSTDGLSTVRSGGGEQTDRVLEGHVKNEDVLDLGTEGGK</sequence>
<feature type="compositionally biased region" description="Polar residues" evidence="1">
    <location>
        <begin position="235"/>
        <end position="245"/>
    </location>
</feature>